<evidence type="ECO:0000313" key="1">
    <source>
        <dbReference type="EMBL" id="GME84611.1"/>
    </source>
</evidence>
<protein>
    <submittedName>
        <fullName evidence="1">Unnamed protein product</fullName>
    </submittedName>
</protein>
<organism evidence="1 2">
    <name type="scientific">Ambrosiozyma monospora</name>
    <name type="common">Yeast</name>
    <name type="synonym">Endomycopsis monosporus</name>
    <dbReference type="NCBI Taxonomy" id="43982"/>
    <lineage>
        <taxon>Eukaryota</taxon>
        <taxon>Fungi</taxon>
        <taxon>Dikarya</taxon>
        <taxon>Ascomycota</taxon>
        <taxon>Saccharomycotina</taxon>
        <taxon>Pichiomycetes</taxon>
        <taxon>Pichiales</taxon>
        <taxon>Pichiaceae</taxon>
        <taxon>Ambrosiozyma</taxon>
    </lineage>
</organism>
<name>A0ACB5TAF9_AMBMO</name>
<proteinExistence type="predicted"/>
<reference evidence="1" key="1">
    <citation type="submission" date="2023-04" db="EMBL/GenBank/DDBJ databases">
        <title>Ambrosiozyma monospora NBRC 10751.</title>
        <authorList>
            <person name="Ichikawa N."/>
            <person name="Sato H."/>
            <person name="Tonouchi N."/>
        </authorList>
    </citation>
    <scope>NUCLEOTIDE SEQUENCE</scope>
    <source>
        <strain evidence="1">NBRC 10751</strain>
    </source>
</reference>
<dbReference type="EMBL" id="BSXS01005621">
    <property type="protein sequence ID" value="GME84611.1"/>
    <property type="molecule type" value="Genomic_DNA"/>
</dbReference>
<gene>
    <name evidence="1" type="ORF">Amon02_000696500</name>
</gene>
<accession>A0ACB5TAF9</accession>
<keyword evidence="2" id="KW-1185">Reference proteome</keyword>
<evidence type="ECO:0000313" key="2">
    <source>
        <dbReference type="Proteomes" id="UP001165064"/>
    </source>
</evidence>
<sequence length="278" mass="31334">MQSLTFNAPAPAYLSYPRMTPPSSPSDLSKYSFSSSNTNTKQQGEKVKLPSLQSILDSAMNPKKDFHQNTFPSPTLSVQPMVNQAPAPIPAPMQQQGYPYSPLPSRSTSSSSINEAPSVYHPQPTLQQQPVRPPMLKLSPLSYPAPMFSPSTPSRLSPLPAHPQQQQPQPQQAYTQIPQHHTMPMMQQQGIPQQMVPVRAGHNPFSKKKRTNLPKKTTVILLNWLNDNLDHPYPNSKEKLELIRRTGLTNQQLSNWFINARRRKIQLLRNIKSNSHQL</sequence>
<comment type="caution">
    <text evidence="1">The sequence shown here is derived from an EMBL/GenBank/DDBJ whole genome shotgun (WGS) entry which is preliminary data.</text>
</comment>
<dbReference type="Proteomes" id="UP001165064">
    <property type="component" value="Unassembled WGS sequence"/>
</dbReference>